<dbReference type="Gene3D" id="3.20.19.10">
    <property type="entry name" value="Aconitase, domain 4"/>
    <property type="match status" value="1"/>
</dbReference>
<accession>A0AA48KR20</accession>
<proteinExistence type="predicted"/>
<evidence type="ECO:0000313" key="2">
    <source>
        <dbReference type="Proteomes" id="UP001333710"/>
    </source>
</evidence>
<organism evidence="1 2">
    <name type="scientific">Planctobacterium marinum</name>
    <dbReference type="NCBI Taxonomy" id="1631968"/>
    <lineage>
        <taxon>Bacteria</taxon>
        <taxon>Pseudomonadati</taxon>
        <taxon>Pseudomonadota</taxon>
        <taxon>Gammaproteobacteria</taxon>
        <taxon>Alteromonadales</taxon>
        <taxon>Alteromonadaceae</taxon>
        <taxon>Planctobacterium</taxon>
    </lineage>
</organism>
<keyword evidence="2" id="KW-1185">Reference proteome</keyword>
<name>A0AA48KR20_9ALTE</name>
<dbReference type="AlphaFoldDB" id="A0AA48KR20"/>
<dbReference type="KEGG" id="pmaw:MACH26_05200"/>
<dbReference type="EMBL" id="AP027272">
    <property type="protein sequence ID" value="BDX04999.1"/>
    <property type="molecule type" value="Genomic_DNA"/>
</dbReference>
<dbReference type="Proteomes" id="UP001333710">
    <property type="component" value="Chromosome"/>
</dbReference>
<protein>
    <submittedName>
        <fullName evidence="1">Uncharacterized protein</fullName>
    </submittedName>
</protein>
<dbReference type="RefSeq" id="WP_338290911.1">
    <property type="nucleotide sequence ID" value="NZ_AP027272.1"/>
</dbReference>
<gene>
    <name evidence="1" type="ORF">MACH26_05200</name>
</gene>
<reference evidence="1" key="1">
    <citation type="submission" date="2023-01" db="EMBL/GenBank/DDBJ databases">
        <title>Complete genome sequence of Planctobacterium marinum strain Dej080120_11.</title>
        <authorList>
            <person name="Ueki S."/>
            <person name="Maruyama F."/>
        </authorList>
    </citation>
    <scope>NUCLEOTIDE SEQUENCE</scope>
    <source>
        <strain evidence="1">Dej080120_11</strain>
    </source>
</reference>
<evidence type="ECO:0000313" key="1">
    <source>
        <dbReference type="EMBL" id="BDX04999.1"/>
    </source>
</evidence>
<dbReference type="InterPro" id="IPR015928">
    <property type="entry name" value="Aconitase/3IPM_dehydase_swvl"/>
</dbReference>
<sequence length="86" mass="9764">MRHYSQNVSVSDLQLTGNETVHIDWDGGLSPGQVVTLMIRGSSIKQRIFSVIVRIDNGRELKYFLSGGVLNYVTSHNVDRLNRYKI</sequence>